<evidence type="ECO:0000256" key="1">
    <source>
        <dbReference type="ARBA" id="ARBA00004496"/>
    </source>
</evidence>
<dbReference type="AlphaFoldDB" id="A0A2G9YFV2"/>
<dbReference type="InterPro" id="IPR045864">
    <property type="entry name" value="aa-tRNA-synth_II/BPL/LPL"/>
</dbReference>
<dbReference type="GO" id="GO:0004826">
    <property type="term" value="F:phenylalanine-tRNA ligase activity"/>
    <property type="evidence" value="ECO:0007669"/>
    <property type="project" value="UniProtKB-EC"/>
</dbReference>
<evidence type="ECO:0000256" key="4">
    <source>
        <dbReference type="ARBA" id="ARBA00022598"/>
    </source>
</evidence>
<dbReference type="PROSITE" id="PS50862">
    <property type="entry name" value="AA_TRNA_LIGASE_II"/>
    <property type="match status" value="1"/>
</dbReference>
<evidence type="ECO:0000256" key="7">
    <source>
        <dbReference type="ARBA" id="ARBA00022840"/>
    </source>
</evidence>
<dbReference type="GO" id="GO:0006432">
    <property type="term" value="P:phenylalanyl-tRNA aminoacylation"/>
    <property type="evidence" value="ECO:0007669"/>
    <property type="project" value="InterPro"/>
</dbReference>
<comment type="subcellular location">
    <subcellularLocation>
        <location evidence="1">Cytoplasm</location>
    </subcellularLocation>
</comment>
<dbReference type="EMBL" id="PCRH01000003">
    <property type="protein sequence ID" value="PIP17401.1"/>
    <property type="molecule type" value="Genomic_DNA"/>
</dbReference>
<evidence type="ECO:0000256" key="8">
    <source>
        <dbReference type="ARBA" id="ARBA00022842"/>
    </source>
</evidence>
<evidence type="ECO:0000313" key="13">
    <source>
        <dbReference type="EMBL" id="PIP17401.1"/>
    </source>
</evidence>
<evidence type="ECO:0000256" key="3">
    <source>
        <dbReference type="ARBA" id="ARBA00022490"/>
    </source>
</evidence>
<proteinExistence type="predicted"/>
<dbReference type="GO" id="GO:0005524">
    <property type="term" value="F:ATP binding"/>
    <property type="evidence" value="ECO:0007669"/>
    <property type="project" value="UniProtKB-KW"/>
</dbReference>
<dbReference type="GO" id="GO:0000049">
    <property type="term" value="F:tRNA binding"/>
    <property type="evidence" value="ECO:0007669"/>
    <property type="project" value="InterPro"/>
</dbReference>
<dbReference type="EC" id="6.1.1.20" evidence="2"/>
<dbReference type="InterPro" id="IPR004529">
    <property type="entry name" value="Phe-tRNA-synth_IIc_asu"/>
</dbReference>
<evidence type="ECO:0000256" key="5">
    <source>
        <dbReference type="ARBA" id="ARBA00022723"/>
    </source>
</evidence>
<gene>
    <name evidence="13" type="ORF">COX44_00065</name>
</gene>
<reference evidence="13 14" key="1">
    <citation type="submission" date="2017-09" db="EMBL/GenBank/DDBJ databases">
        <title>Depth-based differentiation of microbial function through sediment-hosted aquifers and enrichment of novel symbionts in the deep terrestrial subsurface.</title>
        <authorList>
            <person name="Probst A.J."/>
            <person name="Ladd B."/>
            <person name="Jarett J.K."/>
            <person name="Geller-Mcgrath D.E."/>
            <person name="Sieber C.M."/>
            <person name="Emerson J.B."/>
            <person name="Anantharaman K."/>
            <person name="Thomas B.C."/>
            <person name="Malmstrom R."/>
            <person name="Stieglmeier M."/>
            <person name="Klingl A."/>
            <person name="Woyke T."/>
            <person name="Ryan C.M."/>
            <person name="Banfield J.F."/>
        </authorList>
    </citation>
    <scope>NUCLEOTIDE SEQUENCE [LARGE SCALE GENOMIC DNA]</scope>
    <source>
        <strain evidence="13">CG23_combo_of_CG06-09_8_20_14_all_37_13</strain>
    </source>
</reference>
<keyword evidence="8" id="KW-0460">Magnesium</keyword>
<evidence type="ECO:0000256" key="2">
    <source>
        <dbReference type="ARBA" id="ARBA00012814"/>
    </source>
</evidence>
<evidence type="ECO:0000313" key="14">
    <source>
        <dbReference type="Proteomes" id="UP000231480"/>
    </source>
</evidence>
<keyword evidence="6" id="KW-0547">Nucleotide-binding</keyword>
<dbReference type="Pfam" id="PF01409">
    <property type="entry name" value="tRNA-synt_2d"/>
    <property type="match status" value="1"/>
</dbReference>
<organism evidence="13 14">
    <name type="scientific">Candidatus Portnoybacteria bacterium CG23_combo_of_CG06-09_8_20_14_all_37_13</name>
    <dbReference type="NCBI Taxonomy" id="1974819"/>
    <lineage>
        <taxon>Bacteria</taxon>
        <taxon>Candidatus Portnoyibacteriota</taxon>
    </lineage>
</organism>
<dbReference type="InterPro" id="IPR006195">
    <property type="entry name" value="aa-tRNA-synth_II"/>
</dbReference>
<evidence type="ECO:0000256" key="11">
    <source>
        <dbReference type="ARBA" id="ARBA00049255"/>
    </source>
</evidence>
<feature type="domain" description="Aminoacyl-transfer RNA synthetases class-II family profile" evidence="12">
    <location>
        <begin position="16"/>
        <end position="210"/>
    </location>
</feature>
<accession>A0A2G9YFV2</accession>
<dbReference type="PANTHER" id="PTHR11538">
    <property type="entry name" value="PHENYLALANYL-TRNA SYNTHETASE"/>
    <property type="match status" value="1"/>
</dbReference>
<dbReference type="Proteomes" id="UP000231480">
    <property type="component" value="Unassembled WGS sequence"/>
</dbReference>
<evidence type="ECO:0000256" key="10">
    <source>
        <dbReference type="ARBA" id="ARBA00023146"/>
    </source>
</evidence>
<dbReference type="InterPro" id="IPR002319">
    <property type="entry name" value="Phenylalanyl-tRNA_Synthase"/>
</dbReference>
<keyword evidence="9" id="KW-0648">Protein biosynthesis</keyword>
<dbReference type="CDD" id="cd00496">
    <property type="entry name" value="PheRS_alpha_core"/>
    <property type="match status" value="1"/>
</dbReference>
<comment type="caution">
    <text evidence="13">The sequence shown here is derived from an EMBL/GenBank/DDBJ whole genome shotgun (WGS) entry which is preliminary data.</text>
</comment>
<evidence type="ECO:0000259" key="12">
    <source>
        <dbReference type="PROSITE" id="PS50862"/>
    </source>
</evidence>
<dbReference type="GO" id="GO:0046872">
    <property type="term" value="F:metal ion binding"/>
    <property type="evidence" value="ECO:0007669"/>
    <property type="project" value="UniProtKB-KW"/>
</dbReference>
<keyword evidence="3" id="KW-0963">Cytoplasm</keyword>
<dbReference type="NCBIfam" id="TIGR00468">
    <property type="entry name" value="pheS"/>
    <property type="match status" value="1"/>
</dbReference>
<evidence type="ECO:0000256" key="9">
    <source>
        <dbReference type="ARBA" id="ARBA00022917"/>
    </source>
</evidence>
<name>A0A2G9YFV2_9BACT</name>
<keyword evidence="10" id="KW-0030">Aminoacyl-tRNA synthetase</keyword>
<dbReference type="Gene3D" id="3.30.930.10">
    <property type="entry name" value="Bira Bifunctional Protein, Domain 2"/>
    <property type="match status" value="1"/>
</dbReference>
<protein>
    <recommendedName>
        <fullName evidence="2">phenylalanine--tRNA ligase</fullName>
        <ecNumber evidence="2">6.1.1.20</ecNumber>
    </recommendedName>
</protein>
<sequence length="231" mass="26827">MEIYKKPILGHLHPLTQLAQQIEEIFSAMGFSIIDGPEIVEEYYNFDALNIPKDHPARDEMDTFYLENGRVLRTHTSSMQVQYMQNNNPPFRIIVPGRVFRNERTDAKHDIQFHQIEGMMVDKDIKLAHLKAVLFECLKRLFPSSAIRLRPGFFPYVEPGVEVDIKLNNKWMELLGAGLIHPKVFESAGYLPGEWKGFAFGMGLERLAMAKYKIDDIRLFHNGDLRFIKQF</sequence>
<keyword evidence="7" id="KW-0067">ATP-binding</keyword>
<dbReference type="PANTHER" id="PTHR11538:SF41">
    <property type="entry name" value="PHENYLALANINE--TRNA LIGASE, MITOCHONDRIAL"/>
    <property type="match status" value="1"/>
</dbReference>
<dbReference type="GO" id="GO:0005737">
    <property type="term" value="C:cytoplasm"/>
    <property type="evidence" value="ECO:0007669"/>
    <property type="project" value="UniProtKB-SubCell"/>
</dbReference>
<keyword evidence="5" id="KW-0479">Metal-binding</keyword>
<dbReference type="SUPFAM" id="SSF55681">
    <property type="entry name" value="Class II aaRS and biotin synthetases"/>
    <property type="match status" value="1"/>
</dbReference>
<comment type="catalytic activity">
    <reaction evidence="11">
        <text>tRNA(Phe) + L-phenylalanine + ATP = L-phenylalanyl-tRNA(Phe) + AMP + diphosphate + H(+)</text>
        <dbReference type="Rhea" id="RHEA:19413"/>
        <dbReference type="Rhea" id="RHEA-COMP:9668"/>
        <dbReference type="Rhea" id="RHEA-COMP:9699"/>
        <dbReference type="ChEBI" id="CHEBI:15378"/>
        <dbReference type="ChEBI" id="CHEBI:30616"/>
        <dbReference type="ChEBI" id="CHEBI:33019"/>
        <dbReference type="ChEBI" id="CHEBI:58095"/>
        <dbReference type="ChEBI" id="CHEBI:78442"/>
        <dbReference type="ChEBI" id="CHEBI:78531"/>
        <dbReference type="ChEBI" id="CHEBI:456215"/>
        <dbReference type="EC" id="6.1.1.20"/>
    </reaction>
</comment>
<evidence type="ECO:0000256" key="6">
    <source>
        <dbReference type="ARBA" id="ARBA00022741"/>
    </source>
</evidence>
<keyword evidence="4 13" id="KW-0436">Ligase</keyword>